<feature type="compositionally biased region" description="Basic and acidic residues" evidence="1">
    <location>
        <begin position="33"/>
        <end position="54"/>
    </location>
</feature>
<feature type="compositionally biased region" description="Basic and acidic residues" evidence="1">
    <location>
        <begin position="144"/>
        <end position="157"/>
    </location>
</feature>
<feature type="compositionally biased region" description="Basic and acidic residues" evidence="1">
    <location>
        <begin position="255"/>
        <end position="265"/>
    </location>
</feature>
<accession>A0A830HL50</accession>
<organism evidence="2 3">
    <name type="scientific">Pycnococcus provasolii</name>
    <dbReference type="NCBI Taxonomy" id="41880"/>
    <lineage>
        <taxon>Eukaryota</taxon>
        <taxon>Viridiplantae</taxon>
        <taxon>Chlorophyta</taxon>
        <taxon>Pseudoscourfieldiophyceae</taxon>
        <taxon>Pseudoscourfieldiales</taxon>
        <taxon>Pycnococcaceae</taxon>
        <taxon>Pycnococcus</taxon>
    </lineage>
</organism>
<comment type="caution">
    <text evidence="2">The sequence shown here is derived from an EMBL/GenBank/DDBJ whole genome shotgun (WGS) entry which is preliminary data.</text>
</comment>
<dbReference type="EMBL" id="BNJQ01000017">
    <property type="protein sequence ID" value="GHP07598.1"/>
    <property type="molecule type" value="Genomic_DNA"/>
</dbReference>
<proteinExistence type="predicted"/>
<keyword evidence="3" id="KW-1185">Reference proteome</keyword>
<feature type="region of interest" description="Disordered" evidence="1">
    <location>
        <begin position="239"/>
        <end position="265"/>
    </location>
</feature>
<evidence type="ECO:0000313" key="3">
    <source>
        <dbReference type="Proteomes" id="UP000660262"/>
    </source>
</evidence>
<sequence>MSSTHSAPRAMLALAVQLGTEASAELDDDNHDDESLTEKSQDLQTEKENDDTVARKTSPWQKLLRLGGGKQSDGLQARALGDTTNAQRNKQQEEKKLTQQQQQQQQKQKRIKKESESSRARRIVGAAQAAIAAAACHASDAAADAERRIRDAERRAESADQLLAQTAERASMDRLAWAAERDLLKKQLKERDAQVQFLQRAHATASDRCGTLSEALTKRTLESRAERDGLRYLVKHYSDSSETAAISDPPYGDDYNARHGGDDLI</sequence>
<dbReference type="Proteomes" id="UP000660262">
    <property type="component" value="Unassembled WGS sequence"/>
</dbReference>
<protein>
    <submittedName>
        <fullName evidence="2">Uncharacterized protein</fullName>
    </submittedName>
</protein>
<dbReference type="AlphaFoldDB" id="A0A830HL50"/>
<reference evidence="2" key="1">
    <citation type="submission" date="2020-10" db="EMBL/GenBank/DDBJ databases">
        <title>Unveiling of a novel bifunctional photoreceptor, Dualchrome1, isolated from a cosmopolitan green alga.</title>
        <authorList>
            <person name="Suzuki S."/>
            <person name="Kawachi M."/>
        </authorList>
    </citation>
    <scope>NUCLEOTIDE SEQUENCE</scope>
    <source>
        <strain evidence="2">NIES 2893</strain>
    </source>
</reference>
<evidence type="ECO:0000313" key="2">
    <source>
        <dbReference type="EMBL" id="GHP07598.1"/>
    </source>
</evidence>
<gene>
    <name evidence="2" type="ORF">PPROV_000634000</name>
</gene>
<feature type="region of interest" description="Disordered" evidence="1">
    <location>
        <begin position="138"/>
        <end position="157"/>
    </location>
</feature>
<name>A0A830HL50_9CHLO</name>
<evidence type="ECO:0000256" key="1">
    <source>
        <dbReference type="SAM" id="MobiDB-lite"/>
    </source>
</evidence>
<feature type="region of interest" description="Disordered" evidence="1">
    <location>
        <begin position="21"/>
        <end position="122"/>
    </location>
</feature>